<reference evidence="3" key="2">
    <citation type="submission" date="2013-07" db="EMBL/GenBank/DDBJ databases">
        <authorList>
            <consortium name="The Broad Institute Genome Sequencing Platform"/>
            <person name="Cuomo C."/>
            <person name="Litvintseva A."/>
            <person name="Chen Y."/>
            <person name="Heitman J."/>
            <person name="Sun S."/>
            <person name="Springer D."/>
            <person name="Dromer F."/>
            <person name="Young S.K."/>
            <person name="Zeng Q."/>
            <person name="Gargeya S."/>
            <person name="Fitzgerald M."/>
            <person name="Abouelleil A."/>
            <person name="Alvarado L."/>
            <person name="Berlin A.M."/>
            <person name="Chapman S.B."/>
            <person name="Dewar J."/>
            <person name="Goldberg J."/>
            <person name="Griggs A."/>
            <person name="Gujja S."/>
            <person name="Hansen M."/>
            <person name="Howarth C."/>
            <person name="Imamovic A."/>
            <person name="Larimer J."/>
            <person name="McCowan C."/>
            <person name="Murphy C."/>
            <person name="Pearson M."/>
            <person name="Priest M."/>
            <person name="Roberts A."/>
            <person name="Saif S."/>
            <person name="Shea T."/>
            <person name="Sykes S."/>
            <person name="Wortman J."/>
            <person name="Nusbaum C."/>
            <person name="Birren B."/>
        </authorList>
    </citation>
    <scope>NUCLEOTIDE SEQUENCE</scope>
    <source>
        <strain evidence="3">CBS 10118</strain>
    </source>
</reference>
<feature type="compositionally biased region" description="Basic and acidic residues" evidence="1">
    <location>
        <begin position="1"/>
        <end position="15"/>
    </location>
</feature>
<dbReference type="KEGG" id="kbi:30208045"/>
<accession>A0A1B9G4K5</accession>
<evidence type="ECO:0000256" key="1">
    <source>
        <dbReference type="SAM" id="MobiDB-lite"/>
    </source>
</evidence>
<dbReference type="VEuPathDB" id="FungiDB:I302_03646"/>
<dbReference type="Proteomes" id="UP000092730">
    <property type="component" value="Chromosome 1"/>
</dbReference>
<organism evidence="2">
    <name type="scientific">Kwoniella bestiolae CBS 10118</name>
    <dbReference type="NCBI Taxonomy" id="1296100"/>
    <lineage>
        <taxon>Eukaryota</taxon>
        <taxon>Fungi</taxon>
        <taxon>Dikarya</taxon>
        <taxon>Basidiomycota</taxon>
        <taxon>Agaricomycotina</taxon>
        <taxon>Tremellomycetes</taxon>
        <taxon>Tremellales</taxon>
        <taxon>Cryptococcaceae</taxon>
        <taxon>Kwoniella</taxon>
    </lineage>
</organism>
<proteinExistence type="predicted"/>
<evidence type="ECO:0000313" key="3">
    <source>
        <dbReference type="EMBL" id="WVW78320.1"/>
    </source>
</evidence>
<keyword evidence="4" id="KW-1185">Reference proteome</keyword>
<dbReference type="GeneID" id="30208045"/>
<feature type="region of interest" description="Disordered" evidence="1">
    <location>
        <begin position="1"/>
        <end position="26"/>
    </location>
</feature>
<gene>
    <name evidence="2" type="ORF">I302_03646</name>
    <name evidence="3" type="ORF">I302_100274</name>
</gene>
<dbReference type="EMBL" id="KI894020">
    <property type="protein sequence ID" value="OCF25969.1"/>
    <property type="molecule type" value="Genomic_DNA"/>
</dbReference>
<evidence type="ECO:0000313" key="4">
    <source>
        <dbReference type="Proteomes" id="UP000092730"/>
    </source>
</evidence>
<dbReference type="AlphaFoldDB" id="A0A1B9G4K5"/>
<sequence length="169" mass="19142">MTPKSQDESSSERGSSEAGEELPDLNKMLSDLQRKTAAKYQKLELEAIKAAEKDSKEKKAEWLLAKDTTHKKELNDLYAQLTARLNPHNARLAELLGELQTCDEEIQAHMMDEVKRWKVDNEGCSRGGRGFEKGIEKGIKDEMKGYEILRAVIGPNRSRKSEEGVHEDE</sequence>
<name>A0A1B9G4K5_9TREE</name>
<dbReference type="EMBL" id="CP144541">
    <property type="protein sequence ID" value="WVW78320.1"/>
    <property type="molecule type" value="Genomic_DNA"/>
</dbReference>
<reference evidence="3" key="4">
    <citation type="submission" date="2024-02" db="EMBL/GenBank/DDBJ databases">
        <title>Comparative genomics of Cryptococcus and Kwoniella reveals pathogenesis evolution and contrasting modes of karyotype evolution via chromosome fusion or intercentromeric recombination.</title>
        <authorList>
            <person name="Coelho M.A."/>
            <person name="David-Palma M."/>
            <person name="Shea T."/>
            <person name="Bowers K."/>
            <person name="McGinley-Smith S."/>
            <person name="Mohammad A.W."/>
            <person name="Gnirke A."/>
            <person name="Yurkov A.M."/>
            <person name="Nowrousian M."/>
            <person name="Sun S."/>
            <person name="Cuomo C.A."/>
            <person name="Heitman J."/>
        </authorList>
    </citation>
    <scope>NUCLEOTIDE SEQUENCE</scope>
    <source>
        <strain evidence="3">CBS 10118</strain>
    </source>
</reference>
<dbReference type="OrthoDB" id="10614453at2759"/>
<evidence type="ECO:0000313" key="2">
    <source>
        <dbReference type="EMBL" id="OCF25969.1"/>
    </source>
</evidence>
<reference evidence="2" key="3">
    <citation type="submission" date="2014-01" db="EMBL/GenBank/DDBJ databases">
        <title>Evolution of pathogenesis and genome organization in the Tremellales.</title>
        <authorList>
            <person name="Cuomo C."/>
            <person name="Litvintseva A."/>
            <person name="Heitman J."/>
            <person name="Chen Y."/>
            <person name="Sun S."/>
            <person name="Springer D."/>
            <person name="Dromer F."/>
            <person name="Young S."/>
            <person name="Zeng Q."/>
            <person name="Chapman S."/>
            <person name="Gujja S."/>
            <person name="Saif S."/>
            <person name="Birren B."/>
        </authorList>
    </citation>
    <scope>NUCLEOTIDE SEQUENCE</scope>
    <source>
        <strain evidence="2">CBS 10118</strain>
    </source>
</reference>
<reference evidence="2" key="1">
    <citation type="submission" date="2013-07" db="EMBL/GenBank/DDBJ databases">
        <title>The Genome Sequence of Cryptococcus bestiolae CBS10118.</title>
        <authorList>
            <consortium name="The Broad Institute Genome Sequencing Platform"/>
            <person name="Cuomo C."/>
            <person name="Litvintseva A."/>
            <person name="Chen Y."/>
            <person name="Heitman J."/>
            <person name="Sun S."/>
            <person name="Springer D."/>
            <person name="Dromer F."/>
            <person name="Young S.K."/>
            <person name="Zeng Q."/>
            <person name="Gargeya S."/>
            <person name="Fitzgerald M."/>
            <person name="Abouelleil A."/>
            <person name="Alvarado L."/>
            <person name="Berlin A.M."/>
            <person name="Chapman S.B."/>
            <person name="Dewar J."/>
            <person name="Goldberg J."/>
            <person name="Griggs A."/>
            <person name="Gujja S."/>
            <person name="Hansen M."/>
            <person name="Howarth C."/>
            <person name="Imamovic A."/>
            <person name="Larimer J."/>
            <person name="McCowan C."/>
            <person name="Murphy C."/>
            <person name="Pearson M."/>
            <person name="Priest M."/>
            <person name="Roberts A."/>
            <person name="Saif S."/>
            <person name="Shea T."/>
            <person name="Sykes S."/>
            <person name="Wortman J."/>
            <person name="Nusbaum C."/>
            <person name="Birren B."/>
        </authorList>
    </citation>
    <scope>NUCLEOTIDE SEQUENCE [LARGE SCALE GENOMIC DNA]</scope>
    <source>
        <strain evidence="2">CBS 10118</strain>
    </source>
</reference>
<dbReference type="RefSeq" id="XP_019047039.1">
    <property type="nucleotide sequence ID" value="XM_019190291.1"/>
</dbReference>
<protein>
    <submittedName>
        <fullName evidence="2">Uncharacterized protein</fullName>
    </submittedName>
</protein>